<name>A0A507ED94_9FUNG</name>
<feature type="transmembrane region" description="Helical" evidence="11">
    <location>
        <begin position="628"/>
        <end position="650"/>
    </location>
</feature>
<proteinExistence type="inferred from homology"/>
<dbReference type="SUPFAM" id="SSF53448">
    <property type="entry name" value="Nucleotide-diphospho-sugar transferases"/>
    <property type="match status" value="1"/>
</dbReference>
<dbReference type="GO" id="GO:0006031">
    <property type="term" value="P:chitin biosynthetic process"/>
    <property type="evidence" value="ECO:0007669"/>
    <property type="project" value="UniProtKB-UniRule"/>
</dbReference>
<keyword evidence="9 11" id="KW-0961">Cell wall biogenesis/degradation</keyword>
<reference evidence="14 15" key="1">
    <citation type="journal article" date="2019" name="Sci. Rep.">
        <title>Comparative genomics of chytrid fungi reveal insights into the obligate biotrophic and pathogenic lifestyle of Synchytrium endobioticum.</title>
        <authorList>
            <person name="van de Vossenberg B.T.L.H."/>
            <person name="Warris S."/>
            <person name="Nguyen H.D.T."/>
            <person name="van Gent-Pelzer M.P.E."/>
            <person name="Joly D.L."/>
            <person name="van de Geest H.C."/>
            <person name="Bonants P.J.M."/>
            <person name="Smith D.S."/>
            <person name="Levesque C.A."/>
            <person name="van der Lee T.A.J."/>
        </authorList>
    </citation>
    <scope>NUCLEOTIDE SEQUENCE [LARGE SCALE GENOMIC DNA]</scope>
    <source>
        <strain evidence="14 15">CBS 809.83</strain>
    </source>
</reference>
<dbReference type="STRING" id="109895.A0A507ED94"/>
<feature type="transmembrane region" description="Helical" evidence="11">
    <location>
        <begin position="751"/>
        <end position="770"/>
    </location>
</feature>
<evidence type="ECO:0000313" key="14">
    <source>
        <dbReference type="EMBL" id="TPX61327.1"/>
    </source>
</evidence>
<feature type="domain" description="Chitin synthase N-terminal" evidence="13">
    <location>
        <begin position="159"/>
        <end position="225"/>
    </location>
</feature>
<dbReference type="Proteomes" id="UP000318582">
    <property type="component" value="Unassembled WGS sequence"/>
</dbReference>
<dbReference type="EMBL" id="QEAQ01000008">
    <property type="protein sequence ID" value="TPX61327.1"/>
    <property type="molecule type" value="Genomic_DNA"/>
</dbReference>
<dbReference type="GO" id="GO:0005886">
    <property type="term" value="C:plasma membrane"/>
    <property type="evidence" value="ECO:0007669"/>
    <property type="project" value="UniProtKB-SubCell"/>
</dbReference>
<organism evidence="14 15">
    <name type="scientific">Powellomyces hirtus</name>
    <dbReference type="NCBI Taxonomy" id="109895"/>
    <lineage>
        <taxon>Eukaryota</taxon>
        <taxon>Fungi</taxon>
        <taxon>Fungi incertae sedis</taxon>
        <taxon>Chytridiomycota</taxon>
        <taxon>Chytridiomycota incertae sedis</taxon>
        <taxon>Chytridiomycetes</taxon>
        <taxon>Spizellomycetales</taxon>
        <taxon>Powellomycetaceae</taxon>
        <taxon>Powellomyces</taxon>
    </lineage>
</organism>
<comment type="function">
    <text evidence="10 11">Polymerizes chitin, a structural polymer of the cell wall and septum, by transferring the sugar moiety of UDP-GlcNAc to the non-reducing end of the growing chitin polymer.</text>
</comment>
<keyword evidence="5 11" id="KW-0808">Transferase</keyword>
<evidence type="ECO:0000256" key="12">
    <source>
        <dbReference type="SAM" id="MobiDB-lite"/>
    </source>
</evidence>
<feature type="transmembrane region" description="Helical" evidence="11">
    <location>
        <begin position="887"/>
        <end position="906"/>
    </location>
</feature>
<comment type="subcellular location">
    <subcellularLocation>
        <location evidence="1 11">Cell membrane</location>
        <topology evidence="1 11">Multi-pass membrane protein</topology>
    </subcellularLocation>
</comment>
<evidence type="ECO:0000256" key="8">
    <source>
        <dbReference type="ARBA" id="ARBA00023136"/>
    </source>
</evidence>
<keyword evidence="15" id="KW-1185">Reference proteome</keyword>
<feature type="compositionally biased region" description="Polar residues" evidence="12">
    <location>
        <begin position="70"/>
        <end position="85"/>
    </location>
</feature>
<evidence type="ECO:0000313" key="15">
    <source>
        <dbReference type="Proteomes" id="UP000318582"/>
    </source>
</evidence>
<evidence type="ECO:0000256" key="1">
    <source>
        <dbReference type="ARBA" id="ARBA00004651"/>
    </source>
</evidence>
<keyword evidence="6 11" id="KW-0812">Transmembrane</keyword>
<dbReference type="InterPro" id="IPR013616">
    <property type="entry name" value="Chitin_synth_N"/>
</dbReference>
<dbReference type="Pfam" id="PF01644">
    <property type="entry name" value="Chitin_synth_1"/>
    <property type="match status" value="1"/>
</dbReference>
<sequence>MAPNRHAPRPAPRSRLASAGAAGGGGRYAPGAHRPHRSFIEPTDPRASFISVTTYEDDNNDNDNDDNDDAMSTITLDNTNDNPPSSTVITPSTAYASTNAAAPPPHLRFPQPANYSQDRHLQEDFLEPVPACHSYGSSTSDQSMTSALKHRRTTISRRVKTVKLSKAGNFCIKQRVPDEARARGAANEKGEEFESMRYTAVTCDPDDFIANGYNLRCVNYGRPIEIFVVVTMYNEDQEGFNRTMFALAENIKYLCEKKKNGWDENGWQKVAVVIVADGRSKVHPNVLKVLEVMGVYQEGLAQSAVDGQDTTAHIFEYTPQTVLDSKMQLWGAREGMPPIQTIFCLKEKNAKKINSHRWFFNAFSALVDPRVCVLIDVGTKPSANSLYSLWKAFYRNDQIGGCCGEIAADLGQGLAHYKSILNPLVASQNFEYKISNLMDKSLESSFGYISVLPGAFSAYRWNALQDVGPGSGPLSKYFEGEARNGVMRDNSIFSANLYLAEDRILCFELVAKRNANWTLHYVSDAKAYTDVPDSVPEFLSQRRRWLNGSLFAGFYALANITQVWQSKHSFLRKCMFNVQYLYNVVNQLFSWFVLGNFAITFFFLFAELEQILADPTAADGSDTTRTKIVSIILNIARFSYPVVLVCLFIISFGNRPQAFRNTYKAVMCGFGVIGAVMIGLLIRRLAFTIDFLQTQPSISYTNMIKPIVGPAAGNATGDGAQLLVNTMLMQMGQVLTKQLDVQLMEARRENLIYCLTLASTVGVYFIASFLQMDFAHMFTCFIQYLVLLPSYINVLTVYALSNLHDVSWGTKGDTRPISLPSVQLITKSSDGIPLAEVHISTSQSELSQHYTETLSDLRALPSTPAPSQKAAPDQEDSYKSFRTAMMLLYLGTNAVLFAVGTTQVSGTGYLTVLLSVTALLAAVKLCGVVVFLGLKTAAKIAWKSRKSRLMQQQRADREALLDDVVVDHEYPQKRA</sequence>
<evidence type="ECO:0000256" key="5">
    <source>
        <dbReference type="ARBA" id="ARBA00022679"/>
    </source>
</evidence>
<keyword evidence="3 11" id="KW-1003">Cell membrane</keyword>
<evidence type="ECO:0000259" key="13">
    <source>
        <dbReference type="Pfam" id="PF08407"/>
    </source>
</evidence>
<dbReference type="PANTHER" id="PTHR22914:SF9">
    <property type="entry name" value="CHITIN SYNTHASE 1"/>
    <property type="match status" value="1"/>
</dbReference>
<feature type="transmembrane region" description="Helical" evidence="11">
    <location>
        <begin position="662"/>
        <end position="682"/>
    </location>
</feature>
<dbReference type="Pfam" id="PF08407">
    <property type="entry name" value="Chitin_synth_1N"/>
    <property type="match status" value="1"/>
</dbReference>
<dbReference type="PANTHER" id="PTHR22914">
    <property type="entry name" value="CHITIN SYNTHASE"/>
    <property type="match status" value="1"/>
</dbReference>
<dbReference type="GO" id="GO:0004100">
    <property type="term" value="F:chitin synthase activity"/>
    <property type="evidence" value="ECO:0007669"/>
    <property type="project" value="UniProtKB-UniRule"/>
</dbReference>
<dbReference type="InterPro" id="IPR029044">
    <property type="entry name" value="Nucleotide-diphossugar_trans"/>
</dbReference>
<evidence type="ECO:0000256" key="7">
    <source>
        <dbReference type="ARBA" id="ARBA00022989"/>
    </source>
</evidence>
<accession>A0A507ED94</accession>
<dbReference type="GO" id="GO:0030428">
    <property type="term" value="C:cell septum"/>
    <property type="evidence" value="ECO:0007669"/>
    <property type="project" value="TreeGrafter"/>
</dbReference>
<evidence type="ECO:0000256" key="2">
    <source>
        <dbReference type="ARBA" id="ARBA00012543"/>
    </source>
</evidence>
<feature type="transmembrane region" description="Helical" evidence="11">
    <location>
        <begin position="545"/>
        <end position="564"/>
    </location>
</feature>
<comment type="caution">
    <text evidence="14">The sequence shown here is derived from an EMBL/GenBank/DDBJ whole genome shotgun (WGS) entry which is preliminary data.</text>
</comment>
<gene>
    <name evidence="14" type="ORF">PhCBS80983_g01175</name>
</gene>
<keyword evidence="7 11" id="KW-1133">Transmembrane helix</keyword>
<feature type="region of interest" description="Disordered" evidence="12">
    <location>
        <begin position="1"/>
        <end position="85"/>
    </location>
</feature>
<evidence type="ECO:0000256" key="9">
    <source>
        <dbReference type="ARBA" id="ARBA00023316"/>
    </source>
</evidence>
<keyword evidence="4 11" id="KW-0328">Glycosyltransferase</keyword>
<feature type="compositionally biased region" description="Acidic residues" evidence="12">
    <location>
        <begin position="55"/>
        <end position="69"/>
    </location>
</feature>
<keyword evidence="8 11" id="KW-0472">Membrane</keyword>
<dbReference type="InterPro" id="IPR004835">
    <property type="entry name" value="Chitin_synth"/>
</dbReference>
<dbReference type="CDD" id="cd04190">
    <property type="entry name" value="Chitin_synth_C"/>
    <property type="match status" value="1"/>
</dbReference>
<dbReference type="EC" id="2.4.1.16" evidence="2 11"/>
<feature type="transmembrane region" description="Helical" evidence="11">
    <location>
        <begin position="912"/>
        <end position="934"/>
    </location>
</feature>
<comment type="similarity">
    <text evidence="11">Belongs to the chitin synthase family.</text>
</comment>
<evidence type="ECO:0000256" key="11">
    <source>
        <dbReference type="RuleBase" id="RU366040"/>
    </source>
</evidence>
<evidence type="ECO:0000256" key="10">
    <source>
        <dbReference type="ARBA" id="ARBA00024009"/>
    </source>
</evidence>
<dbReference type="GO" id="GO:0071555">
    <property type="term" value="P:cell wall organization"/>
    <property type="evidence" value="ECO:0007669"/>
    <property type="project" value="UniProtKB-KW"/>
</dbReference>
<feature type="transmembrane region" description="Helical" evidence="11">
    <location>
        <begin position="782"/>
        <end position="801"/>
    </location>
</feature>
<evidence type="ECO:0000256" key="3">
    <source>
        <dbReference type="ARBA" id="ARBA00022475"/>
    </source>
</evidence>
<comment type="catalytic activity">
    <reaction evidence="11">
        <text>[(1-&gt;4)-N-acetyl-beta-D-glucosaminyl](n) + UDP-N-acetyl-alpha-D-glucosamine = [(1-&gt;4)-N-acetyl-beta-D-glucosaminyl](n+1) + UDP + H(+)</text>
        <dbReference type="Rhea" id="RHEA:16637"/>
        <dbReference type="Rhea" id="RHEA-COMP:9593"/>
        <dbReference type="Rhea" id="RHEA-COMP:9595"/>
        <dbReference type="ChEBI" id="CHEBI:15378"/>
        <dbReference type="ChEBI" id="CHEBI:17029"/>
        <dbReference type="ChEBI" id="CHEBI:57705"/>
        <dbReference type="ChEBI" id="CHEBI:58223"/>
        <dbReference type="EC" id="2.4.1.16"/>
    </reaction>
</comment>
<evidence type="ECO:0000256" key="6">
    <source>
        <dbReference type="ARBA" id="ARBA00022692"/>
    </source>
</evidence>
<feature type="transmembrane region" description="Helical" evidence="11">
    <location>
        <begin position="584"/>
        <end position="608"/>
    </location>
</feature>
<evidence type="ECO:0000256" key="4">
    <source>
        <dbReference type="ARBA" id="ARBA00022676"/>
    </source>
</evidence>
<dbReference type="AlphaFoldDB" id="A0A507ED94"/>
<protein>
    <recommendedName>
        <fullName evidence="2 11">Chitin synthase</fullName>
        <ecNumber evidence="2 11">2.4.1.16</ecNumber>
    </recommendedName>
</protein>